<dbReference type="Proteomes" id="UP001369736">
    <property type="component" value="Unassembled WGS sequence"/>
</dbReference>
<comment type="caution">
    <text evidence="2">The sequence shown here is derived from an EMBL/GenBank/DDBJ whole genome shotgun (WGS) entry which is preliminary data.</text>
</comment>
<reference evidence="2 3" key="1">
    <citation type="submission" date="2024-03" db="EMBL/GenBank/DDBJ databases">
        <title>Actinomycetospora sp. OC33-EN07, a novel actinomycete isolated from wild orchid (Aerides multiflora).</title>
        <authorList>
            <person name="Suriyachadkun C."/>
        </authorList>
    </citation>
    <scope>NUCLEOTIDE SEQUENCE [LARGE SCALE GENOMIC DNA]</scope>
    <source>
        <strain evidence="2 3">OC33-EN07</strain>
    </source>
</reference>
<dbReference type="InterPro" id="IPR032710">
    <property type="entry name" value="NTF2-like_dom_sf"/>
</dbReference>
<keyword evidence="3" id="KW-1185">Reference proteome</keyword>
<organism evidence="2 3">
    <name type="scientific">Actinomycetospora flava</name>
    <dbReference type="NCBI Taxonomy" id="3129232"/>
    <lineage>
        <taxon>Bacteria</taxon>
        <taxon>Bacillati</taxon>
        <taxon>Actinomycetota</taxon>
        <taxon>Actinomycetes</taxon>
        <taxon>Pseudonocardiales</taxon>
        <taxon>Pseudonocardiaceae</taxon>
        <taxon>Actinomycetospora</taxon>
    </lineage>
</organism>
<proteinExistence type="predicted"/>
<dbReference type="Gene3D" id="3.10.450.50">
    <property type="match status" value="1"/>
</dbReference>
<evidence type="ECO:0000313" key="3">
    <source>
        <dbReference type="Proteomes" id="UP001369736"/>
    </source>
</evidence>
<dbReference type="RefSeq" id="WP_337698679.1">
    <property type="nucleotide sequence ID" value="NZ_JBBEGM010000001.1"/>
</dbReference>
<dbReference type="Pfam" id="PF13577">
    <property type="entry name" value="SnoaL_4"/>
    <property type="match status" value="1"/>
</dbReference>
<feature type="domain" description="SnoaL-like" evidence="1">
    <location>
        <begin position="14"/>
        <end position="150"/>
    </location>
</feature>
<gene>
    <name evidence="2" type="ORF">WCD58_00530</name>
</gene>
<dbReference type="InterPro" id="IPR037401">
    <property type="entry name" value="SnoaL-like"/>
</dbReference>
<evidence type="ECO:0000259" key="1">
    <source>
        <dbReference type="Pfam" id="PF13577"/>
    </source>
</evidence>
<dbReference type="SUPFAM" id="SSF54427">
    <property type="entry name" value="NTF2-like"/>
    <property type="match status" value="1"/>
</dbReference>
<dbReference type="EMBL" id="JBBEGM010000001">
    <property type="protein sequence ID" value="MEJ2859615.1"/>
    <property type="molecule type" value="Genomic_DNA"/>
</dbReference>
<sequence length="175" mass="19383">MSDDLTALRLRLEVLEAESALHKLRNRFHEYVNTDRWDEIGGLFAEDAELDYSYLGSASGRAAITEFFAAIPRLLPASGRRSDAELDPPTAGKPFVRQFIHGHDVDVDGDTATGTSFLFATPIYHGQSFVLAGRFADTYTRVGGQWLFASVALEIYYSVPVAEGWAGPDRHRMAL</sequence>
<accession>A0ABU8LWX2</accession>
<evidence type="ECO:0000313" key="2">
    <source>
        <dbReference type="EMBL" id="MEJ2859615.1"/>
    </source>
</evidence>
<protein>
    <submittedName>
        <fullName evidence="2">Nuclear transport factor 2 family protein</fullName>
    </submittedName>
</protein>
<name>A0ABU8LWX2_9PSEU</name>